<sequence>MASILKILLKFLRICRLAGKNILSRWSVLITFLRRMLCEWHRKPGTFQNTKSAESSSPGNMKGRYSVSDGSAAVKECVVSASTVPASGRDPSGVRFELRSATAEAAPSSPTRNPATQRSTSSNRSVSSFQSRASDRLSLSRPAHSGAKSASHHDFPERFIVSLGVVQTHRGRGNDCPGRRAALLPPIGPLDSKSLRRIYPLPLLMMVP</sequence>
<dbReference type="EMBL" id="JAGFNK010000073">
    <property type="protein sequence ID" value="KAI9509034.1"/>
    <property type="molecule type" value="Genomic_DNA"/>
</dbReference>
<dbReference type="Proteomes" id="UP001207468">
    <property type="component" value="Unassembled WGS sequence"/>
</dbReference>
<organism evidence="1 2">
    <name type="scientific">Russula earlei</name>
    <dbReference type="NCBI Taxonomy" id="71964"/>
    <lineage>
        <taxon>Eukaryota</taxon>
        <taxon>Fungi</taxon>
        <taxon>Dikarya</taxon>
        <taxon>Basidiomycota</taxon>
        <taxon>Agaricomycotina</taxon>
        <taxon>Agaricomycetes</taxon>
        <taxon>Russulales</taxon>
        <taxon>Russulaceae</taxon>
        <taxon>Russula</taxon>
    </lineage>
</organism>
<accession>A0ACC0UD92</accession>
<comment type="caution">
    <text evidence="1">The sequence shown here is derived from an EMBL/GenBank/DDBJ whole genome shotgun (WGS) entry which is preliminary data.</text>
</comment>
<protein>
    <submittedName>
        <fullName evidence="1">Uncharacterized protein</fullName>
    </submittedName>
</protein>
<evidence type="ECO:0000313" key="1">
    <source>
        <dbReference type="EMBL" id="KAI9509034.1"/>
    </source>
</evidence>
<name>A0ACC0UD92_9AGAM</name>
<proteinExistence type="predicted"/>
<keyword evidence="2" id="KW-1185">Reference proteome</keyword>
<gene>
    <name evidence="1" type="ORF">F5148DRAFT_814892</name>
</gene>
<reference evidence="1" key="1">
    <citation type="submission" date="2021-03" db="EMBL/GenBank/DDBJ databases">
        <title>Evolutionary priming and transition to the ectomycorrhizal habit in an iconic lineage of mushroom-forming fungi: is preadaptation a requirement?</title>
        <authorList>
            <consortium name="DOE Joint Genome Institute"/>
            <person name="Looney B.P."/>
            <person name="Miyauchi S."/>
            <person name="Morin E."/>
            <person name="Drula E."/>
            <person name="Courty P.E."/>
            <person name="Chicoki N."/>
            <person name="Fauchery L."/>
            <person name="Kohler A."/>
            <person name="Kuo A."/>
            <person name="LaButti K."/>
            <person name="Pangilinan J."/>
            <person name="Lipzen A."/>
            <person name="Riley R."/>
            <person name="Andreopoulos W."/>
            <person name="He G."/>
            <person name="Johnson J."/>
            <person name="Barry K.W."/>
            <person name="Grigoriev I.V."/>
            <person name="Nagy L."/>
            <person name="Hibbett D."/>
            <person name="Henrissat B."/>
            <person name="Matheny P.B."/>
            <person name="Labbe J."/>
            <person name="Martin A.F."/>
        </authorList>
    </citation>
    <scope>NUCLEOTIDE SEQUENCE</scope>
    <source>
        <strain evidence="1">BPL698</strain>
    </source>
</reference>
<evidence type="ECO:0000313" key="2">
    <source>
        <dbReference type="Proteomes" id="UP001207468"/>
    </source>
</evidence>